<dbReference type="Proteomes" id="UP001565471">
    <property type="component" value="Unassembled WGS sequence"/>
</dbReference>
<evidence type="ECO:0000313" key="5">
    <source>
        <dbReference type="Proteomes" id="UP001565471"/>
    </source>
</evidence>
<dbReference type="Pfam" id="PF05239">
    <property type="entry name" value="PRC"/>
    <property type="match status" value="1"/>
</dbReference>
<evidence type="ECO:0000256" key="2">
    <source>
        <dbReference type="SAM" id="SignalP"/>
    </source>
</evidence>
<keyword evidence="2" id="KW-0732">Signal</keyword>
<organism evidence="4 5">
    <name type="scientific">Bradyrhizobium elkanii</name>
    <dbReference type="NCBI Taxonomy" id="29448"/>
    <lineage>
        <taxon>Bacteria</taxon>
        <taxon>Pseudomonadati</taxon>
        <taxon>Pseudomonadota</taxon>
        <taxon>Alphaproteobacteria</taxon>
        <taxon>Hyphomicrobiales</taxon>
        <taxon>Nitrobacteraceae</taxon>
        <taxon>Bradyrhizobium</taxon>
    </lineage>
</organism>
<evidence type="ECO:0000313" key="4">
    <source>
        <dbReference type="EMBL" id="MEY9315253.1"/>
    </source>
</evidence>
<feature type="chain" id="PRO_5046357886" description="PRC-barrel domain-containing protein" evidence="2">
    <location>
        <begin position="23"/>
        <end position="193"/>
    </location>
</feature>
<dbReference type="SUPFAM" id="SSF50346">
    <property type="entry name" value="PRC-barrel domain"/>
    <property type="match status" value="1"/>
</dbReference>
<feature type="compositionally biased region" description="Basic and acidic residues" evidence="1">
    <location>
        <begin position="62"/>
        <end position="73"/>
    </location>
</feature>
<comment type="caution">
    <text evidence="4">The sequence shown here is derived from an EMBL/GenBank/DDBJ whole genome shotgun (WGS) entry which is preliminary data.</text>
</comment>
<dbReference type="InterPro" id="IPR027275">
    <property type="entry name" value="PRC-brl_dom"/>
</dbReference>
<gene>
    <name evidence="4" type="ORF">ABIF29_002052</name>
</gene>
<sequence>MRPRMMTMLVAAALLTCAGVRAADDEAPAPTPSPPPAAQAPPATSTPPATPAPPAAQAAPKEQAKEPSKESSKEPSPPPSVTVIGARDAHGILGRDVRSSANENMGRIVDVIVDRDGKVRAAVIDFGGFLGVGSRKIVVDWNALRFAGVSSKSDSITLDLNKQQVSAAPEYKEDTPLIVLGAAGSLHPWDYEH</sequence>
<proteinExistence type="predicted"/>
<reference evidence="4 5" key="1">
    <citation type="submission" date="2024-07" db="EMBL/GenBank/DDBJ databases">
        <title>Genomic Encyclopedia of Type Strains, Phase V (KMG-V): Genome sequencing to study the core and pangenomes of soil and plant-associated prokaryotes.</title>
        <authorList>
            <person name="Whitman W."/>
        </authorList>
    </citation>
    <scope>NUCLEOTIDE SEQUENCE [LARGE SCALE GENOMIC DNA]</scope>
    <source>
        <strain evidence="4 5">USDA 415</strain>
    </source>
</reference>
<feature type="domain" description="PRC-barrel" evidence="3">
    <location>
        <begin position="89"/>
        <end position="163"/>
    </location>
</feature>
<accession>A0ABV4EVR9</accession>
<feature type="signal peptide" evidence="2">
    <location>
        <begin position="1"/>
        <end position="22"/>
    </location>
</feature>
<feature type="region of interest" description="Disordered" evidence="1">
    <location>
        <begin position="24"/>
        <end position="88"/>
    </location>
</feature>
<keyword evidence="5" id="KW-1185">Reference proteome</keyword>
<dbReference type="Gene3D" id="2.30.30.240">
    <property type="entry name" value="PRC-barrel domain"/>
    <property type="match status" value="1"/>
</dbReference>
<name>A0ABV4EVR9_BRAEL</name>
<dbReference type="EMBL" id="JBGBZA010000002">
    <property type="protein sequence ID" value="MEY9315253.1"/>
    <property type="molecule type" value="Genomic_DNA"/>
</dbReference>
<dbReference type="InterPro" id="IPR011033">
    <property type="entry name" value="PRC_barrel-like_sf"/>
</dbReference>
<dbReference type="PANTHER" id="PTHR36505:SF1">
    <property type="entry name" value="BLR1072 PROTEIN"/>
    <property type="match status" value="1"/>
</dbReference>
<evidence type="ECO:0000259" key="3">
    <source>
        <dbReference type="Pfam" id="PF05239"/>
    </source>
</evidence>
<dbReference type="PANTHER" id="PTHR36505">
    <property type="entry name" value="BLR1072 PROTEIN"/>
    <property type="match status" value="1"/>
</dbReference>
<protein>
    <recommendedName>
        <fullName evidence="3">PRC-barrel domain-containing protein</fullName>
    </recommendedName>
</protein>
<evidence type="ECO:0000256" key="1">
    <source>
        <dbReference type="SAM" id="MobiDB-lite"/>
    </source>
</evidence>
<feature type="compositionally biased region" description="Pro residues" evidence="1">
    <location>
        <begin position="29"/>
        <end position="54"/>
    </location>
</feature>